<feature type="region of interest" description="Disordered" evidence="9">
    <location>
        <begin position="88"/>
        <end position="175"/>
    </location>
</feature>
<dbReference type="Gene3D" id="3.30.420.10">
    <property type="entry name" value="Ribonuclease H-like superfamily/Ribonuclease H"/>
    <property type="match status" value="1"/>
</dbReference>
<dbReference type="Gene3D" id="3.90.1600.10">
    <property type="entry name" value="Palm domain of DNA polymerase"/>
    <property type="match status" value="1"/>
</dbReference>
<keyword evidence="12" id="KW-1185">Reference proteome</keyword>
<dbReference type="EC" id="2.7.7.7" evidence="2"/>
<evidence type="ECO:0000256" key="1">
    <source>
        <dbReference type="ARBA" id="ARBA00005755"/>
    </source>
</evidence>
<organism evidence="11 12">
    <name type="scientific">Frankliniella fusca</name>
    <dbReference type="NCBI Taxonomy" id="407009"/>
    <lineage>
        <taxon>Eukaryota</taxon>
        <taxon>Metazoa</taxon>
        <taxon>Ecdysozoa</taxon>
        <taxon>Arthropoda</taxon>
        <taxon>Hexapoda</taxon>
        <taxon>Insecta</taxon>
        <taxon>Pterygota</taxon>
        <taxon>Neoptera</taxon>
        <taxon>Paraneoptera</taxon>
        <taxon>Thysanoptera</taxon>
        <taxon>Terebrantia</taxon>
        <taxon>Thripoidea</taxon>
        <taxon>Thripidae</taxon>
        <taxon>Frankliniella</taxon>
    </lineage>
</organism>
<dbReference type="GO" id="GO:0042575">
    <property type="term" value="C:DNA polymerase complex"/>
    <property type="evidence" value="ECO:0007669"/>
    <property type="project" value="UniProtKB-ARBA"/>
</dbReference>
<feature type="domain" description="C2H2-type" evidence="10">
    <location>
        <begin position="486"/>
        <end position="508"/>
    </location>
</feature>
<proteinExistence type="inferred from homology"/>
<evidence type="ECO:0000256" key="2">
    <source>
        <dbReference type="ARBA" id="ARBA00012417"/>
    </source>
</evidence>
<comment type="caution">
    <text evidence="11">The sequence shown here is derived from an EMBL/GenBank/DDBJ whole genome shotgun (WGS) entry which is preliminary data.</text>
</comment>
<comment type="catalytic activity">
    <reaction evidence="8">
        <text>DNA(n) + a 2'-deoxyribonucleoside 5'-triphosphate = DNA(n+1) + diphosphate</text>
        <dbReference type="Rhea" id="RHEA:22508"/>
        <dbReference type="Rhea" id="RHEA-COMP:17339"/>
        <dbReference type="Rhea" id="RHEA-COMP:17340"/>
        <dbReference type="ChEBI" id="CHEBI:33019"/>
        <dbReference type="ChEBI" id="CHEBI:61560"/>
        <dbReference type="ChEBI" id="CHEBI:173112"/>
        <dbReference type="EC" id="2.7.7.7"/>
    </reaction>
</comment>
<dbReference type="EMBL" id="JAHWGI010000957">
    <property type="protein sequence ID" value="KAK3918549.1"/>
    <property type="molecule type" value="Genomic_DNA"/>
</dbReference>
<dbReference type="Proteomes" id="UP001219518">
    <property type="component" value="Unassembled WGS sequence"/>
</dbReference>
<dbReference type="GO" id="GO:0000166">
    <property type="term" value="F:nucleotide binding"/>
    <property type="evidence" value="ECO:0007669"/>
    <property type="project" value="InterPro"/>
</dbReference>
<dbReference type="InterPro" id="IPR004868">
    <property type="entry name" value="DNA-dir_DNA_pol_B_mt/vir"/>
</dbReference>
<evidence type="ECO:0000256" key="4">
    <source>
        <dbReference type="ARBA" id="ARBA00022695"/>
    </source>
</evidence>
<dbReference type="InterPro" id="IPR043502">
    <property type="entry name" value="DNA/RNA_pol_sf"/>
</dbReference>
<name>A0AAE1HCB6_9NEOP</name>
<dbReference type="Gene3D" id="3.40.960.10">
    <property type="entry name" value="VSR Endonuclease"/>
    <property type="match status" value="1"/>
</dbReference>
<dbReference type="PROSITE" id="PS00028">
    <property type="entry name" value="ZINC_FINGER_C2H2_1"/>
    <property type="match status" value="1"/>
</dbReference>
<dbReference type="PANTHER" id="PTHR33568:SF3">
    <property type="entry name" value="DNA-DIRECTED DNA POLYMERASE"/>
    <property type="match status" value="1"/>
</dbReference>
<dbReference type="SUPFAM" id="SSF53098">
    <property type="entry name" value="Ribonuclease H-like"/>
    <property type="match status" value="1"/>
</dbReference>
<evidence type="ECO:0000256" key="8">
    <source>
        <dbReference type="ARBA" id="ARBA00049244"/>
    </source>
</evidence>
<gene>
    <name evidence="11" type="ORF">KUF71_007796</name>
</gene>
<keyword evidence="3" id="KW-0808">Transferase</keyword>
<evidence type="ECO:0000313" key="12">
    <source>
        <dbReference type="Proteomes" id="UP001219518"/>
    </source>
</evidence>
<evidence type="ECO:0000256" key="6">
    <source>
        <dbReference type="ARBA" id="ARBA00022932"/>
    </source>
</evidence>
<dbReference type="PANTHER" id="PTHR33568">
    <property type="entry name" value="DNA POLYMERASE"/>
    <property type="match status" value="1"/>
</dbReference>
<dbReference type="GO" id="GO:0003677">
    <property type="term" value="F:DNA binding"/>
    <property type="evidence" value="ECO:0007669"/>
    <property type="project" value="UniProtKB-KW"/>
</dbReference>
<feature type="compositionally biased region" description="Pro residues" evidence="9">
    <location>
        <begin position="90"/>
        <end position="157"/>
    </location>
</feature>
<keyword evidence="7" id="KW-0238">DNA-binding</keyword>
<dbReference type="GO" id="GO:0006260">
    <property type="term" value="P:DNA replication"/>
    <property type="evidence" value="ECO:0007669"/>
    <property type="project" value="UniProtKB-KW"/>
</dbReference>
<dbReference type="Pfam" id="PF03175">
    <property type="entry name" value="DNA_pol_B_2"/>
    <property type="match status" value="2"/>
</dbReference>
<dbReference type="InterPro" id="IPR036397">
    <property type="entry name" value="RNaseH_sf"/>
</dbReference>
<dbReference type="InterPro" id="IPR012337">
    <property type="entry name" value="RNaseH-like_sf"/>
</dbReference>
<keyword evidence="5" id="KW-0235">DNA replication</keyword>
<evidence type="ECO:0000256" key="9">
    <source>
        <dbReference type="SAM" id="MobiDB-lite"/>
    </source>
</evidence>
<keyword evidence="4" id="KW-0548">Nucleotidyltransferase</keyword>
<dbReference type="Gene3D" id="1.10.287.690">
    <property type="entry name" value="Helix hairpin bin"/>
    <property type="match status" value="1"/>
</dbReference>
<reference evidence="11" key="2">
    <citation type="journal article" date="2023" name="BMC Genomics">
        <title>Pest status, molecular evolution, and epigenetic factors derived from the genome assembly of Frankliniella fusca, a thysanopteran phytovirus vector.</title>
        <authorList>
            <person name="Catto M.A."/>
            <person name="Labadie P.E."/>
            <person name="Jacobson A.L."/>
            <person name="Kennedy G.G."/>
            <person name="Srinivasan R."/>
            <person name="Hunt B.G."/>
        </authorList>
    </citation>
    <scope>NUCLEOTIDE SEQUENCE</scope>
    <source>
        <strain evidence="11">PL_HMW_Pooled</strain>
    </source>
</reference>
<evidence type="ECO:0000256" key="3">
    <source>
        <dbReference type="ARBA" id="ARBA00022679"/>
    </source>
</evidence>
<comment type="similarity">
    <text evidence="1">Belongs to the DNA polymerase type-B family.</text>
</comment>
<evidence type="ECO:0000256" key="5">
    <source>
        <dbReference type="ARBA" id="ARBA00022705"/>
    </source>
</evidence>
<protein>
    <recommendedName>
        <fullName evidence="2">DNA-directed DNA polymerase</fullName>
        <ecNumber evidence="2">2.7.7.7</ecNumber>
    </recommendedName>
</protein>
<accession>A0AAE1HCB6</accession>
<dbReference type="SUPFAM" id="SSF56672">
    <property type="entry name" value="DNA/RNA polymerases"/>
    <property type="match status" value="1"/>
</dbReference>
<evidence type="ECO:0000313" key="11">
    <source>
        <dbReference type="EMBL" id="KAK3918549.1"/>
    </source>
</evidence>
<keyword evidence="6" id="KW-0239">DNA-directed DNA polymerase</keyword>
<dbReference type="InterPro" id="IPR013087">
    <property type="entry name" value="Znf_C2H2_type"/>
</dbReference>
<reference evidence="11" key="1">
    <citation type="submission" date="2021-07" db="EMBL/GenBank/DDBJ databases">
        <authorList>
            <person name="Catto M.A."/>
            <person name="Jacobson A."/>
            <person name="Kennedy G."/>
            <person name="Labadie P."/>
            <person name="Hunt B.G."/>
            <person name="Srinivasan R."/>
        </authorList>
    </citation>
    <scope>NUCLEOTIDE SEQUENCE</scope>
    <source>
        <strain evidence="11">PL_HMW_Pooled</strain>
        <tissue evidence="11">Head</tissue>
    </source>
</reference>
<sequence>MDSKLLEILEEWEEGMFPFPELLAEAYTTFLGQLVGSSAAERSDPRVIPFLLAGFTAYKEDQKGEDPNASMTYRMALAMVGCGSNTPTCPATPPARPATPPARPARPATPPARPARPATPPARPAPPPQPGPSKPRSPSPQPGPSKPRSPSPRPGPSKRPREEEEEEEGPTLEVLQTRERVLKRFGDIKFREEMMVIKGLGASLPSEDLMSSMFDTVIQRQRTAVGAKDDDRVILEIANSHNVDNPLWFSMRRADQISGQVVIDKLSRVLNSNQQFFSDGMLTVSYIHVPTPKAGGRRTHSRRVNETMDEWLKRKTDSATIWSPENTTDNMCLARSVVVAIAKYGVDRKVLYKIKKDVGSVQKNQAVKLCEAAGIDPERQCGLDEVAQLQESLKADYRIVVFTDRIGKECVFKGTYTAGLKNICLLLHNGHFSAIMFPRQAFDYDYECQKCAVFFNHKGEHQCEGACWRCFGANPHETPTLPLRRCGDCGHQFAGDECFDNHKTVKLHRSTQTKCDLFKFCQLCSTSYSTQRGTKHVCGTVYCSNCKHNVKENHLCHMTNWSEREKREKWKYLTVYYDFECTQVDPIEGQEGVFKHKPNLLVTQTVCDACENIAQNEYFCTVCQSRQNIFHNLDDPNINVVEQFIKYLKSFPPKTELLAVAHNSKAYDVLFILQELIAQGLKPDITLQGAKVICLTIGNWKFIDSLMFLPMPLSAMPKSFGLTELKKGYWPFLANKPEYYKYEGPILDKEFYCFSGMKSKACDAFDQWYKNQVENNYVFNFRRELIDYCISDVTILRQACQSFRTLFYQKAGFDPMFSCISLSSACMAAFRKNFLKKETIGIVPPGGYHGRGKQSDIALRWIDWESFKLGKVIKTIYTDREVSILGRPVDGYVEIPRHDNTVERRIYQFHGCYWHHCPKHFPAGEDCDVNRYEKTQKITALFRSHGYVVIEKWECDFKNDLESDPEVKNYFQTHPTTRVPPLNLRDALTGGRTSAMKSYYKADLEKGEKIKMVDVISEYPNANLRGKYCISHPQIFLEGDNTMPEVHEWNGVIKATVVPPRDLYIPVLPYKCNGKLHFPLCRRCAETESEVICSHDNPDDRQLTGVWCAPELKLAIQEKSYQICRVHEVYQYRGEMCFNPETGEDGLLSAYVRCFMALKIQASGWPEGCDSEEARQVYMADVLKHDGIIIDPAKVEKNPALRQLSKLMLNSFWGKFGERTIRTKTEFVYDYTVLMQMISDPKKVVQQLLPLTDTCIQVTWKPVDDSEESLPTSSLLHAAFTTCHGRMQLYKYLDIVRERAIYCDTDSCAYISRPGEPELPLGTHLGDLTDQVQEDFGPGSFITEMVAAGPKNYSYLVAKGGDPTNVGVVIKVRGICINKSCDDLVTFNNLKAMVLGEQDPIQIPIPRQIARLPGWKVVTRDTSKVWRAKNTKRRRVDHGGTVPHGYNKWSMADQEDHEMLDVLDSLYES</sequence>
<dbReference type="GO" id="GO:0003887">
    <property type="term" value="F:DNA-directed DNA polymerase activity"/>
    <property type="evidence" value="ECO:0007669"/>
    <property type="project" value="UniProtKB-KW"/>
</dbReference>
<evidence type="ECO:0000259" key="10">
    <source>
        <dbReference type="PROSITE" id="PS00028"/>
    </source>
</evidence>
<dbReference type="InterPro" id="IPR023211">
    <property type="entry name" value="DNA_pol_palm_dom_sf"/>
</dbReference>
<evidence type="ECO:0000256" key="7">
    <source>
        <dbReference type="ARBA" id="ARBA00023125"/>
    </source>
</evidence>